<dbReference type="PROSITE" id="PS50931">
    <property type="entry name" value="HTH_LYSR"/>
    <property type="match status" value="1"/>
</dbReference>
<dbReference type="Pfam" id="PF00126">
    <property type="entry name" value="HTH_1"/>
    <property type="match status" value="1"/>
</dbReference>
<evidence type="ECO:0000313" key="7">
    <source>
        <dbReference type="Proteomes" id="UP000003639"/>
    </source>
</evidence>
<dbReference type="GO" id="GO:0003700">
    <property type="term" value="F:DNA-binding transcription factor activity"/>
    <property type="evidence" value="ECO:0007669"/>
    <property type="project" value="InterPro"/>
</dbReference>
<dbReference type="Gene3D" id="3.40.190.290">
    <property type="match status" value="1"/>
</dbReference>
<dbReference type="Proteomes" id="UP000003639">
    <property type="component" value="Unassembled WGS sequence"/>
</dbReference>
<dbReference type="GO" id="GO:0003677">
    <property type="term" value="F:DNA binding"/>
    <property type="evidence" value="ECO:0007669"/>
    <property type="project" value="UniProtKB-KW"/>
</dbReference>
<dbReference type="PANTHER" id="PTHR30346">
    <property type="entry name" value="TRANSCRIPTIONAL DUAL REGULATOR HCAR-RELATED"/>
    <property type="match status" value="1"/>
</dbReference>
<feature type="domain" description="HTH lysR-type" evidence="5">
    <location>
        <begin position="1"/>
        <end position="58"/>
    </location>
</feature>
<dbReference type="SUPFAM" id="SSF53850">
    <property type="entry name" value="Periplasmic binding protein-like II"/>
    <property type="match status" value="1"/>
</dbReference>
<proteinExistence type="inferred from homology"/>
<evidence type="ECO:0000256" key="3">
    <source>
        <dbReference type="ARBA" id="ARBA00023125"/>
    </source>
</evidence>
<evidence type="ECO:0000259" key="5">
    <source>
        <dbReference type="PROSITE" id="PS50931"/>
    </source>
</evidence>
<dbReference type="SUPFAM" id="SSF46785">
    <property type="entry name" value="Winged helix' DNA-binding domain"/>
    <property type="match status" value="1"/>
</dbReference>
<dbReference type="RefSeq" id="WP_006572938.1">
    <property type="nucleotide sequence ID" value="NZ_AAXG02000015.1"/>
</dbReference>
<dbReference type="STRING" id="411467.BACCAP_02407"/>
<dbReference type="InterPro" id="IPR036390">
    <property type="entry name" value="WH_DNA-bd_sf"/>
</dbReference>
<dbReference type="InterPro" id="IPR005119">
    <property type="entry name" value="LysR_subst-bd"/>
</dbReference>
<sequence length="315" mass="34885">MEFRNLYYFLQICEEKSFSAAAGRLYITQQALSKSIKALEKELGAALFAKTAHGTQLTAYGEAVYPICKDMIQHFEVGVQKIRSISADGVAPIRLAVAYQTADTLSFTLLDDFQRAHPGVRILSEALPDLPAEEAVLRGSYDFLLSVGVPRERQFFTYVRILPLPLCVMAGPEHPLYGKPSLTMADLDGVDLHCAGPQFKTYHLLKRKAAEAGSNPHLLPTSGHLYTTYKNIFSMNRAVIGIYGSNGEPEFSGIRQIPFADPELNWDIYFCCRKDYLPTRLEACFCRYILSFARDGADGAAALEPPGWALDVGQA</sequence>
<dbReference type="OrthoDB" id="119203at2"/>
<keyword evidence="3" id="KW-0238">DNA-binding</keyword>
<dbReference type="PRINTS" id="PR00039">
    <property type="entry name" value="HTHLYSR"/>
</dbReference>
<evidence type="ECO:0000256" key="4">
    <source>
        <dbReference type="ARBA" id="ARBA00023163"/>
    </source>
</evidence>
<reference evidence="6 7" key="2">
    <citation type="submission" date="2007-06" db="EMBL/GenBank/DDBJ databases">
        <title>Draft genome sequence of Pseudoflavonifractor capillosus ATCC 29799.</title>
        <authorList>
            <person name="Sudarsanam P."/>
            <person name="Ley R."/>
            <person name="Guruge J."/>
            <person name="Turnbaugh P.J."/>
            <person name="Mahowald M."/>
            <person name="Liep D."/>
            <person name="Gordon J."/>
        </authorList>
    </citation>
    <scope>NUCLEOTIDE SEQUENCE [LARGE SCALE GENOMIC DNA]</scope>
    <source>
        <strain evidence="6 7">ATCC 29799</strain>
    </source>
</reference>
<dbReference type="AlphaFoldDB" id="A6NW14"/>
<reference evidence="6 7" key="1">
    <citation type="submission" date="2007-04" db="EMBL/GenBank/DDBJ databases">
        <authorList>
            <person name="Fulton L."/>
            <person name="Clifton S."/>
            <person name="Fulton B."/>
            <person name="Xu J."/>
            <person name="Minx P."/>
            <person name="Pepin K.H."/>
            <person name="Johnson M."/>
            <person name="Thiruvilangam P."/>
            <person name="Bhonagiri V."/>
            <person name="Nash W.E."/>
            <person name="Mardis E.R."/>
            <person name="Wilson R.K."/>
        </authorList>
    </citation>
    <scope>NUCLEOTIDE SEQUENCE [LARGE SCALE GENOMIC DNA]</scope>
    <source>
        <strain evidence="6 7">ATCC 29799</strain>
    </source>
</reference>
<accession>A6NW14</accession>
<gene>
    <name evidence="6" type="ORF">BACCAP_02407</name>
</gene>
<keyword evidence="4" id="KW-0804">Transcription</keyword>
<keyword evidence="7" id="KW-1185">Reference proteome</keyword>
<keyword evidence="2" id="KW-0805">Transcription regulation</keyword>
<evidence type="ECO:0000313" key="6">
    <source>
        <dbReference type="EMBL" id="EDM99671.1"/>
    </source>
</evidence>
<dbReference type="GO" id="GO:0032993">
    <property type="term" value="C:protein-DNA complex"/>
    <property type="evidence" value="ECO:0007669"/>
    <property type="project" value="TreeGrafter"/>
</dbReference>
<dbReference type="CDD" id="cd05466">
    <property type="entry name" value="PBP2_LTTR_substrate"/>
    <property type="match status" value="1"/>
</dbReference>
<dbReference type="Gene3D" id="1.10.10.10">
    <property type="entry name" value="Winged helix-like DNA-binding domain superfamily/Winged helix DNA-binding domain"/>
    <property type="match status" value="1"/>
</dbReference>
<protein>
    <submittedName>
        <fullName evidence="6">Transcriptional regulator, LysR family</fullName>
    </submittedName>
</protein>
<evidence type="ECO:0000256" key="1">
    <source>
        <dbReference type="ARBA" id="ARBA00009437"/>
    </source>
</evidence>
<dbReference type="eggNOG" id="COG0583">
    <property type="taxonomic scope" value="Bacteria"/>
</dbReference>
<comment type="similarity">
    <text evidence="1">Belongs to the LysR transcriptional regulatory family.</text>
</comment>
<dbReference type="InterPro" id="IPR000847">
    <property type="entry name" value="LysR_HTH_N"/>
</dbReference>
<evidence type="ECO:0000256" key="2">
    <source>
        <dbReference type="ARBA" id="ARBA00023015"/>
    </source>
</evidence>
<dbReference type="Pfam" id="PF03466">
    <property type="entry name" value="LysR_substrate"/>
    <property type="match status" value="1"/>
</dbReference>
<dbReference type="EMBL" id="AAXG02000015">
    <property type="protein sequence ID" value="EDM99671.1"/>
    <property type="molecule type" value="Genomic_DNA"/>
</dbReference>
<name>A6NW14_9FIRM</name>
<dbReference type="FunFam" id="1.10.10.10:FF:000001">
    <property type="entry name" value="LysR family transcriptional regulator"/>
    <property type="match status" value="1"/>
</dbReference>
<dbReference type="InterPro" id="IPR036388">
    <property type="entry name" value="WH-like_DNA-bd_sf"/>
</dbReference>
<comment type="caution">
    <text evidence="6">The sequence shown here is derived from an EMBL/GenBank/DDBJ whole genome shotgun (WGS) entry which is preliminary data.</text>
</comment>
<dbReference type="PANTHER" id="PTHR30346:SF28">
    <property type="entry name" value="HTH-TYPE TRANSCRIPTIONAL REGULATOR CYNR"/>
    <property type="match status" value="1"/>
</dbReference>
<organism evidence="6 7">
    <name type="scientific">Pseudoflavonifractor capillosus ATCC 29799</name>
    <dbReference type="NCBI Taxonomy" id="411467"/>
    <lineage>
        <taxon>Bacteria</taxon>
        <taxon>Bacillati</taxon>
        <taxon>Bacillota</taxon>
        <taxon>Clostridia</taxon>
        <taxon>Eubacteriales</taxon>
        <taxon>Oscillospiraceae</taxon>
        <taxon>Pseudoflavonifractor</taxon>
    </lineage>
</organism>